<dbReference type="Proteomes" id="UP000248925">
    <property type="component" value="Unassembled WGS sequence"/>
</dbReference>
<name>A0A2W4E305_9HYPH</name>
<sequence>MTETLFRSAAGRVHGRPYTLDEFVEKYALATDYARDLYFRFGPSSVDLDLLMKAKQSRRLDKIAGRLEKSDE</sequence>
<gene>
    <name evidence="1" type="ORF">CPY51_24145</name>
</gene>
<comment type="caution">
    <text evidence="1">The sequence shown here is derived from an EMBL/GenBank/DDBJ whole genome shotgun (WGS) entry which is preliminary data.</text>
</comment>
<reference evidence="1 2" key="1">
    <citation type="journal article" date="2018" name="Sci. Rep.">
        <title>Rhizobium tumorigenes sp. nov., a novel plant tumorigenic bacterium isolated from cane gall tumors on thornless blackberry.</title>
        <authorList>
            <person name="Kuzmanovi N."/>
            <person name="Smalla K."/>
            <person name="Gronow S."/>
            <person name="PuBawska J."/>
        </authorList>
    </citation>
    <scope>NUCLEOTIDE SEQUENCE [LARGE SCALE GENOMIC DNA]</scope>
    <source>
        <strain evidence="1 2">CCBAU 85046</strain>
    </source>
</reference>
<dbReference type="EMBL" id="PCDP01000054">
    <property type="protein sequence ID" value="PZM10056.1"/>
    <property type="molecule type" value="Genomic_DNA"/>
</dbReference>
<dbReference type="AlphaFoldDB" id="A0A2W4E305"/>
<evidence type="ECO:0000313" key="2">
    <source>
        <dbReference type="Proteomes" id="UP000248925"/>
    </source>
</evidence>
<protein>
    <submittedName>
        <fullName evidence="1">Uncharacterized protein</fullName>
    </submittedName>
</protein>
<dbReference type="RefSeq" id="WP_111162785.1">
    <property type="nucleotide sequence ID" value="NZ_PCDP01000054.1"/>
</dbReference>
<keyword evidence="2" id="KW-1185">Reference proteome</keyword>
<accession>A0A2W4E305</accession>
<evidence type="ECO:0000313" key="1">
    <source>
        <dbReference type="EMBL" id="PZM10056.1"/>
    </source>
</evidence>
<dbReference type="OrthoDB" id="8421262at2"/>
<proteinExistence type="predicted"/>
<organism evidence="1 2">
    <name type="scientific">Rhizobium tubonense</name>
    <dbReference type="NCBI Taxonomy" id="484088"/>
    <lineage>
        <taxon>Bacteria</taxon>
        <taxon>Pseudomonadati</taxon>
        <taxon>Pseudomonadota</taxon>
        <taxon>Alphaproteobacteria</taxon>
        <taxon>Hyphomicrobiales</taxon>
        <taxon>Rhizobiaceae</taxon>
        <taxon>Rhizobium/Agrobacterium group</taxon>
        <taxon>Rhizobium</taxon>
    </lineage>
</organism>